<dbReference type="RefSeq" id="YP_009199136.1">
    <property type="nucleotide sequence ID" value="NC_028805.1"/>
</dbReference>
<dbReference type="GeneID" id="26626023"/>
<organism evidence="1 2">
    <name type="scientific">Brevibacillus phage Jenst</name>
    <dbReference type="NCBI Taxonomy" id="1691954"/>
    <lineage>
        <taxon>Viruses</taxon>
        <taxon>Duplodnaviria</taxon>
        <taxon>Heunggongvirae</taxon>
        <taxon>Uroviricota</taxon>
        <taxon>Caudoviricetes</taxon>
        <taxon>Jenstvirus</taxon>
        <taxon>Jenstvirus jenst</taxon>
    </lineage>
</organism>
<evidence type="ECO:0008006" key="3">
    <source>
        <dbReference type="Google" id="ProtNLM"/>
    </source>
</evidence>
<gene>
    <name evidence="1" type="ORF">JENST_75</name>
</gene>
<reference evidence="1 2" key="1">
    <citation type="journal article" date="2015" name="Genome Announc.">
        <title>Genome Sequences of Five Additional Brevibacillus laterosporus Bacteriophages.</title>
        <authorList>
            <person name="Merrill B.D."/>
            <person name="Berg J.A."/>
            <person name="Graves K.A."/>
            <person name="Ward A.T."/>
            <person name="Hilton J.A."/>
            <person name="Wake B.N."/>
            <person name="Grose J.H."/>
            <person name="Breakwell D.P."/>
            <person name="Burnett S.H."/>
        </authorList>
    </citation>
    <scope>NUCLEOTIDE SEQUENCE [LARGE SCALE GENOMIC DNA]</scope>
</reference>
<sequence>MSIVSTPVLEDDTLSQEIEHDLAQGVQRKIETMEDAVRYAYGLSETRKEIEEISRLAQQEIEKWSAKIRQVEEWRDSLMSPLESKVEYMSGLLKAFHVSEYNSAPNEKAQKKLNSIKLPYGVTLKSTQPQVSFEIKDEANYKAFMEASGFVEPQEPKLKWGDFKKTLTVTGDGAVVTQNGEVVDFLKVVRQDRKFEVK</sequence>
<dbReference type="Proteomes" id="UP000208104">
    <property type="component" value="Segment"/>
</dbReference>
<dbReference type="EMBL" id="KT151955">
    <property type="protein sequence ID" value="ALA07204.1"/>
    <property type="molecule type" value="Genomic_DNA"/>
</dbReference>
<name>A0A0K2CNR3_9CAUD</name>
<proteinExistence type="predicted"/>
<evidence type="ECO:0000313" key="1">
    <source>
        <dbReference type="EMBL" id="ALA07204.1"/>
    </source>
</evidence>
<dbReference type="GO" id="GO:0042262">
    <property type="term" value="P:DNA protection"/>
    <property type="evidence" value="ECO:0007669"/>
    <property type="project" value="InterPro"/>
</dbReference>
<evidence type="ECO:0000313" key="2">
    <source>
        <dbReference type="Proteomes" id="UP000208104"/>
    </source>
</evidence>
<dbReference type="Pfam" id="PF07352">
    <property type="entry name" value="Phage_Mu_Gam"/>
    <property type="match status" value="1"/>
</dbReference>
<dbReference type="KEGG" id="vg:26626023"/>
<protein>
    <recommendedName>
        <fullName evidence="3">Host-nuclease inhibitor protein</fullName>
    </recommendedName>
</protein>
<dbReference type="InterPro" id="IPR009951">
    <property type="entry name" value="Host-nuc_inhib_Gam"/>
</dbReference>
<keyword evidence="2" id="KW-1185">Reference proteome</keyword>
<dbReference type="OrthoDB" id="41188at10239"/>
<accession>A0A0K2CNR3</accession>
<dbReference type="GO" id="GO:0003690">
    <property type="term" value="F:double-stranded DNA binding"/>
    <property type="evidence" value="ECO:0007669"/>
    <property type="project" value="InterPro"/>
</dbReference>